<dbReference type="SUPFAM" id="SSF51735">
    <property type="entry name" value="NAD(P)-binding Rossmann-fold domains"/>
    <property type="match status" value="1"/>
</dbReference>
<proteinExistence type="predicted"/>
<evidence type="ECO:0000313" key="3">
    <source>
        <dbReference type="Proteomes" id="UP000178187"/>
    </source>
</evidence>
<evidence type="ECO:0000313" key="2">
    <source>
        <dbReference type="EMBL" id="OGW99213.1"/>
    </source>
</evidence>
<dbReference type="InterPro" id="IPR036291">
    <property type="entry name" value="NAD(P)-bd_dom_sf"/>
</dbReference>
<protein>
    <recommendedName>
        <fullName evidence="1">Aspartate dehydrogenase domain-containing protein</fullName>
    </recommendedName>
</protein>
<organism evidence="2 3">
    <name type="scientific">Candidatus Danuiimicrobium aquiferis</name>
    <dbReference type="NCBI Taxonomy" id="1801832"/>
    <lineage>
        <taxon>Bacteria</taxon>
        <taxon>Pseudomonadati</taxon>
        <taxon>Candidatus Omnitrophota</taxon>
        <taxon>Candidatus Danuiimicrobium</taxon>
    </lineage>
</organism>
<dbReference type="GO" id="GO:0033735">
    <property type="term" value="F:aspartate dehydrogenase [NAD(P)+] activity"/>
    <property type="evidence" value="ECO:0007669"/>
    <property type="project" value="InterPro"/>
</dbReference>
<dbReference type="Gene3D" id="3.40.50.720">
    <property type="entry name" value="NAD(P)-binding Rossmann-like Domain"/>
    <property type="match status" value="1"/>
</dbReference>
<gene>
    <name evidence="2" type="ORF">A3G33_10275</name>
</gene>
<dbReference type="GO" id="GO:0009435">
    <property type="term" value="P:NAD+ biosynthetic process"/>
    <property type="evidence" value="ECO:0007669"/>
    <property type="project" value="InterPro"/>
</dbReference>
<dbReference type="PANTHER" id="PTHR31873">
    <property type="entry name" value="L-ASPARTATE DEHYDROGENASE-RELATED"/>
    <property type="match status" value="1"/>
</dbReference>
<reference evidence="2 3" key="1">
    <citation type="journal article" date="2016" name="Nat. Commun.">
        <title>Thousands of microbial genomes shed light on interconnected biogeochemical processes in an aquifer system.</title>
        <authorList>
            <person name="Anantharaman K."/>
            <person name="Brown C.T."/>
            <person name="Hug L.A."/>
            <person name="Sharon I."/>
            <person name="Castelle C.J."/>
            <person name="Probst A.J."/>
            <person name="Thomas B.C."/>
            <person name="Singh A."/>
            <person name="Wilkins M.J."/>
            <person name="Karaoz U."/>
            <person name="Brodie E.L."/>
            <person name="Williams K.H."/>
            <person name="Hubbard S.S."/>
            <person name="Banfield J.F."/>
        </authorList>
    </citation>
    <scope>NUCLEOTIDE SEQUENCE [LARGE SCALE GENOMIC DNA]</scope>
</reference>
<comment type="caution">
    <text evidence="2">The sequence shown here is derived from an EMBL/GenBank/DDBJ whole genome shotgun (WGS) entry which is preliminary data.</text>
</comment>
<accession>A0A1G1L222</accession>
<dbReference type="SUPFAM" id="SSF55347">
    <property type="entry name" value="Glyceraldehyde-3-phosphate dehydrogenase-like, C-terminal domain"/>
    <property type="match status" value="1"/>
</dbReference>
<dbReference type="Gene3D" id="3.30.360.10">
    <property type="entry name" value="Dihydrodipicolinate Reductase, domain 2"/>
    <property type="match status" value="1"/>
</dbReference>
<dbReference type="PANTHER" id="PTHR31873:SF6">
    <property type="entry name" value="ASPARTATE DEHYDROGENASE DOMAIN-CONTAINING PROTEIN"/>
    <property type="match status" value="1"/>
</dbReference>
<sequence length="214" mass="23256">MSVKELVEKSDFIIEAACPDVAKAIIPKILQCHKQALILSVGGVIQIKNLERLLQKSRGCIYIPSGAIAGVDALLACKGASIKRVRITTRKPVRSLLGAPFMKKAKNELNKIRKTTLIFEGTAEQAVRYFPQNINVAATLSLAGVGSKRTLVRIYTSPTYRFNSHEIEIEGDFGRIHSKVTNIPSEENPKTSALAIGSAIATLGKIFSRLKVGT</sequence>
<dbReference type="AlphaFoldDB" id="A0A1G1L222"/>
<dbReference type="Pfam" id="PF01958">
    <property type="entry name" value="Asp_DH_C"/>
    <property type="match status" value="1"/>
</dbReference>
<dbReference type="InterPro" id="IPR002811">
    <property type="entry name" value="Asp_DH"/>
</dbReference>
<name>A0A1G1L222_9BACT</name>
<evidence type="ECO:0000259" key="1">
    <source>
        <dbReference type="Pfam" id="PF01958"/>
    </source>
</evidence>
<dbReference type="EMBL" id="MHFR01000013">
    <property type="protein sequence ID" value="OGW99213.1"/>
    <property type="molecule type" value="Genomic_DNA"/>
</dbReference>
<dbReference type="Proteomes" id="UP000178187">
    <property type="component" value="Unassembled WGS sequence"/>
</dbReference>
<feature type="domain" description="Aspartate dehydrogenase" evidence="1">
    <location>
        <begin position="113"/>
        <end position="200"/>
    </location>
</feature>